<evidence type="ECO:0000313" key="1">
    <source>
        <dbReference type="EMBL" id="TQF17684.1"/>
    </source>
</evidence>
<sequence length="255" mass="27705">MLLAIESYFHDALRPAVPETVEVATGPSRGPAADAEALVEVYASRLKLALPEGDDLAAQRQPSYFAQVHRWAGNGTTKDFTLPANARGQVSEVESPPGHPLRRGDDYTLEDTTLRLYRAPAVANEAVVAFLRGDRADGFLERRRCELSLSIRAWVKAPGNAAPLLSRALAAALAASADMGNLEDEDTYPDESGVRLRLLQPAASLLDIQRAMEPVGETFFSRAQANFIVRGELEQLISLGTPELEGTILEVRRVT</sequence>
<dbReference type="AlphaFoldDB" id="A0A540XAH4"/>
<dbReference type="OrthoDB" id="5380687at2"/>
<protein>
    <submittedName>
        <fullName evidence="1">Uncharacterized protein</fullName>
    </submittedName>
</protein>
<organism evidence="1 2">
    <name type="scientific">Myxococcus llanfairpwllgwyngyllgogerychwyrndrobwllllantysiliogogogochensis</name>
    <dbReference type="NCBI Taxonomy" id="2590453"/>
    <lineage>
        <taxon>Bacteria</taxon>
        <taxon>Pseudomonadati</taxon>
        <taxon>Myxococcota</taxon>
        <taxon>Myxococcia</taxon>
        <taxon>Myxococcales</taxon>
        <taxon>Cystobacterineae</taxon>
        <taxon>Myxococcaceae</taxon>
        <taxon>Myxococcus</taxon>
    </lineage>
</organism>
<comment type="caution">
    <text evidence="1">The sequence shown here is derived from an EMBL/GenBank/DDBJ whole genome shotgun (WGS) entry which is preliminary data.</text>
</comment>
<accession>A0A540XAH4</accession>
<keyword evidence="2" id="KW-1185">Reference proteome</keyword>
<name>A0A540XAH4_9BACT</name>
<dbReference type="EMBL" id="VIFM01000004">
    <property type="protein sequence ID" value="TQF17684.1"/>
    <property type="molecule type" value="Genomic_DNA"/>
</dbReference>
<evidence type="ECO:0000313" key="2">
    <source>
        <dbReference type="Proteomes" id="UP000315369"/>
    </source>
</evidence>
<reference evidence="1 2" key="1">
    <citation type="submission" date="2019-06" db="EMBL/GenBank/DDBJ databases">
        <authorList>
            <person name="Livingstone P."/>
            <person name="Whitworth D."/>
        </authorList>
    </citation>
    <scope>NUCLEOTIDE SEQUENCE [LARGE SCALE GENOMIC DNA]</scope>
    <source>
        <strain evidence="1 2">AM401</strain>
    </source>
</reference>
<gene>
    <name evidence="1" type="ORF">FJV41_01560</name>
</gene>
<dbReference type="RefSeq" id="WP_141640588.1">
    <property type="nucleotide sequence ID" value="NZ_VIFM01000004.1"/>
</dbReference>
<dbReference type="Proteomes" id="UP000315369">
    <property type="component" value="Unassembled WGS sequence"/>
</dbReference>
<proteinExistence type="predicted"/>